<keyword evidence="6 12" id="KW-0479">Metal-binding</keyword>
<dbReference type="Proteomes" id="UP001190926">
    <property type="component" value="Unassembled WGS sequence"/>
</dbReference>
<comment type="similarity">
    <text evidence="3 13">Belongs to the cytochrome P450 family.</text>
</comment>
<evidence type="ECO:0000256" key="4">
    <source>
        <dbReference type="ARBA" id="ARBA00022617"/>
    </source>
</evidence>
<accession>A0AAD4JKN8</accession>
<evidence type="ECO:0000256" key="10">
    <source>
        <dbReference type="ARBA" id="ARBA00023033"/>
    </source>
</evidence>
<dbReference type="PROSITE" id="PS00086">
    <property type="entry name" value="CYTOCHROME_P450"/>
    <property type="match status" value="1"/>
</dbReference>
<organism evidence="14 15">
    <name type="scientific">Perilla frutescens var. hirtella</name>
    <name type="common">Perilla citriodora</name>
    <name type="synonym">Perilla setoyensis</name>
    <dbReference type="NCBI Taxonomy" id="608512"/>
    <lineage>
        <taxon>Eukaryota</taxon>
        <taxon>Viridiplantae</taxon>
        <taxon>Streptophyta</taxon>
        <taxon>Embryophyta</taxon>
        <taxon>Tracheophyta</taxon>
        <taxon>Spermatophyta</taxon>
        <taxon>Magnoliopsida</taxon>
        <taxon>eudicotyledons</taxon>
        <taxon>Gunneridae</taxon>
        <taxon>Pentapetalae</taxon>
        <taxon>asterids</taxon>
        <taxon>lamiids</taxon>
        <taxon>Lamiales</taxon>
        <taxon>Lamiaceae</taxon>
        <taxon>Nepetoideae</taxon>
        <taxon>Elsholtzieae</taxon>
        <taxon>Perilla</taxon>
    </lineage>
</organism>
<evidence type="ECO:0000256" key="5">
    <source>
        <dbReference type="ARBA" id="ARBA00022692"/>
    </source>
</evidence>
<dbReference type="InterPro" id="IPR017972">
    <property type="entry name" value="Cyt_P450_CS"/>
</dbReference>
<reference evidence="14 15" key="1">
    <citation type="journal article" date="2021" name="Nat. Commun.">
        <title>Incipient diploidization of the medicinal plant Perilla within 10,000 years.</title>
        <authorList>
            <person name="Zhang Y."/>
            <person name="Shen Q."/>
            <person name="Leng L."/>
            <person name="Zhang D."/>
            <person name="Chen S."/>
            <person name="Shi Y."/>
            <person name="Ning Z."/>
            <person name="Chen S."/>
        </authorList>
    </citation>
    <scope>NUCLEOTIDE SEQUENCE [LARGE SCALE GENOMIC DNA]</scope>
    <source>
        <strain evidence="15">cv. PC099</strain>
    </source>
</reference>
<evidence type="ECO:0000256" key="11">
    <source>
        <dbReference type="ARBA" id="ARBA00023136"/>
    </source>
</evidence>
<keyword evidence="15" id="KW-1185">Reference proteome</keyword>
<feature type="binding site" description="axial binding residue" evidence="12">
    <location>
        <position position="441"/>
    </location>
    <ligand>
        <name>heme</name>
        <dbReference type="ChEBI" id="CHEBI:30413"/>
    </ligand>
    <ligandPart>
        <name>Fe</name>
        <dbReference type="ChEBI" id="CHEBI:18248"/>
    </ligandPart>
</feature>
<evidence type="ECO:0000256" key="7">
    <source>
        <dbReference type="ARBA" id="ARBA00022989"/>
    </source>
</evidence>
<dbReference type="InterPro" id="IPR001128">
    <property type="entry name" value="Cyt_P450"/>
</dbReference>
<dbReference type="PANTHER" id="PTHR47950:SF4">
    <property type="entry name" value="GERANIOL 8-HYDROXYLASE-LIKE"/>
    <property type="match status" value="1"/>
</dbReference>
<evidence type="ECO:0000256" key="2">
    <source>
        <dbReference type="ARBA" id="ARBA00004167"/>
    </source>
</evidence>
<dbReference type="Pfam" id="PF00067">
    <property type="entry name" value="p450"/>
    <property type="match status" value="1"/>
</dbReference>
<keyword evidence="5" id="KW-0812">Transmembrane</keyword>
<evidence type="ECO:0000256" key="6">
    <source>
        <dbReference type="ARBA" id="ARBA00022723"/>
    </source>
</evidence>
<keyword evidence="11" id="KW-0472">Membrane</keyword>
<dbReference type="GO" id="GO:0004497">
    <property type="term" value="F:monooxygenase activity"/>
    <property type="evidence" value="ECO:0007669"/>
    <property type="project" value="UniProtKB-KW"/>
</dbReference>
<evidence type="ECO:0008006" key="16">
    <source>
        <dbReference type="Google" id="ProtNLM"/>
    </source>
</evidence>
<sequence>MESFVYVAGAVLLILMSFILSSRPRRKLPPGPYPLPIIGNMLQLDRKIHYSFTKLSKQYGPLMSIHLGSLYSVVVSSPEMAKEILQKHGQVFSGRIMLQALQVCDHDKLSIGFMPASNIWRELRKICKEHLFSHKSLEASNGLRQWKLQQLLDYVQRCCDSGRAVNIREAAFTTTLNLMSTTLFSIEATEFDSEVTREFKEIMEGVSNIALASNLGDFFPILKPFDLQGIKRKAEGCLGKLRDKVEGYLNQRLEWRKANPDAPKKTDFLETLVDIMEATDSGHFTTDHLIHLLMDLFAGAADSTSITTEWIMTELMINPEKLAKVKEELKSVVGDKKKVVEESQMARLPYLQAVVKEVLRYHPPGPLLLPRKAESDQQLNGGYFIPKGTQIFINAWAIGRDPTIWKNPDSFEPERFLDKNIDLIGGQDYEFIPFGSGRRICPGAPLANRMLHMTTATLIHNFDWKLEDAAADHRAEQNGMPHCRAAPLTILPIN</sequence>
<dbReference type="AlphaFoldDB" id="A0AAD4JKN8"/>
<name>A0AAD4JKN8_PERFH</name>
<proteinExistence type="inferred from homology"/>
<dbReference type="InterPro" id="IPR036396">
    <property type="entry name" value="Cyt_P450_sf"/>
</dbReference>
<keyword evidence="8 13" id="KW-0560">Oxidoreductase</keyword>
<dbReference type="GO" id="GO:0016020">
    <property type="term" value="C:membrane"/>
    <property type="evidence" value="ECO:0007669"/>
    <property type="project" value="UniProtKB-SubCell"/>
</dbReference>
<evidence type="ECO:0000313" key="14">
    <source>
        <dbReference type="EMBL" id="KAH6835547.1"/>
    </source>
</evidence>
<dbReference type="GO" id="GO:0016114">
    <property type="term" value="P:terpenoid biosynthetic process"/>
    <property type="evidence" value="ECO:0007669"/>
    <property type="project" value="UniProtKB-ARBA"/>
</dbReference>
<evidence type="ECO:0000256" key="8">
    <source>
        <dbReference type="ARBA" id="ARBA00023002"/>
    </source>
</evidence>
<dbReference type="FunFam" id="1.10.630.10:FF:000007">
    <property type="entry name" value="Cytochrome P450 76C4"/>
    <property type="match status" value="1"/>
</dbReference>
<keyword evidence="9 12" id="KW-0408">Iron</keyword>
<dbReference type="SUPFAM" id="SSF48264">
    <property type="entry name" value="Cytochrome P450"/>
    <property type="match status" value="1"/>
</dbReference>
<evidence type="ECO:0000256" key="3">
    <source>
        <dbReference type="ARBA" id="ARBA00010617"/>
    </source>
</evidence>
<keyword evidence="4 12" id="KW-0349">Heme</keyword>
<dbReference type="GO" id="GO:0016705">
    <property type="term" value="F:oxidoreductase activity, acting on paired donors, with incorporation or reduction of molecular oxygen"/>
    <property type="evidence" value="ECO:0007669"/>
    <property type="project" value="InterPro"/>
</dbReference>
<dbReference type="PRINTS" id="PR00463">
    <property type="entry name" value="EP450I"/>
</dbReference>
<comment type="cofactor">
    <cofactor evidence="1 12">
        <name>heme</name>
        <dbReference type="ChEBI" id="CHEBI:30413"/>
    </cofactor>
</comment>
<dbReference type="PANTHER" id="PTHR47950">
    <property type="entry name" value="CYTOCHROME P450, FAMILY 76, SUBFAMILY C, POLYPEPTIDE 5-RELATED"/>
    <property type="match status" value="1"/>
</dbReference>
<keyword evidence="7" id="KW-1133">Transmembrane helix</keyword>
<dbReference type="Gene3D" id="1.10.630.10">
    <property type="entry name" value="Cytochrome P450"/>
    <property type="match status" value="1"/>
</dbReference>
<comment type="caution">
    <text evidence="14">The sequence shown here is derived from an EMBL/GenBank/DDBJ whole genome shotgun (WGS) entry which is preliminary data.</text>
</comment>
<dbReference type="GO" id="GO:0020037">
    <property type="term" value="F:heme binding"/>
    <property type="evidence" value="ECO:0007669"/>
    <property type="project" value="InterPro"/>
</dbReference>
<dbReference type="EMBL" id="SDAM02000034">
    <property type="protein sequence ID" value="KAH6835547.1"/>
    <property type="molecule type" value="Genomic_DNA"/>
</dbReference>
<evidence type="ECO:0000256" key="12">
    <source>
        <dbReference type="PIRSR" id="PIRSR602401-1"/>
    </source>
</evidence>
<evidence type="ECO:0000256" key="9">
    <source>
        <dbReference type="ARBA" id="ARBA00023004"/>
    </source>
</evidence>
<evidence type="ECO:0000256" key="13">
    <source>
        <dbReference type="RuleBase" id="RU000461"/>
    </source>
</evidence>
<evidence type="ECO:0000256" key="1">
    <source>
        <dbReference type="ARBA" id="ARBA00001971"/>
    </source>
</evidence>
<dbReference type="InterPro" id="IPR002401">
    <property type="entry name" value="Cyt_P450_E_grp-I"/>
</dbReference>
<dbReference type="GO" id="GO:0005506">
    <property type="term" value="F:iron ion binding"/>
    <property type="evidence" value="ECO:0007669"/>
    <property type="project" value="InterPro"/>
</dbReference>
<comment type="subcellular location">
    <subcellularLocation>
        <location evidence="2">Membrane</location>
        <topology evidence="2">Single-pass membrane protein</topology>
    </subcellularLocation>
</comment>
<keyword evidence="10 13" id="KW-0503">Monooxygenase</keyword>
<dbReference type="PRINTS" id="PR00385">
    <property type="entry name" value="P450"/>
</dbReference>
<gene>
    <name evidence="14" type="ORF">C2S53_017182</name>
</gene>
<evidence type="ECO:0000313" key="15">
    <source>
        <dbReference type="Proteomes" id="UP001190926"/>
    </source>
</evidence>
<protein>
    <recommendedName>
        <fullName evidence="16">Cytochrome P450</fullName>
    </recommendedName>
</protein>
<dbReference type="CDD" id="cd11073">
    <property type="entry name" value="CYP76-like"/>
    <property type="match status" value="1"/>
</dbReference>